<evidence type="ECO:0000256" key="7">
    <source>
        <dbReference type="ARBA" id="ARBA00022692"/>
    </source>
</evidence>
<dbReference type="PIRSF" id="PIRSF500217">
    <property type="entry name" value="AlgI"/>
    <property type="match status" value="1"/>
</dbReference>
<evidence type="ECO:0000256" key="10">
    <source>
        <dbReference type="ARBA" id="ARBA00023136"/>
    </source>
</evidence>
<feature type="transmembrane region" description="Helical" evidence="14">
    <location>
        <begin position="109"/>
        <end position="128"/>
    </location>
</feature>
<evidence type="ECO:0000256" key="9">
    <source>
        <dbReference type="ARBA" id="ARBA00022989"/>
    </source>
</evidence>
<dbReference type="Pfam" id="PF03062">
    <property type="entry name" value="MBOAT"/>
    <property type="match status" value="1"/>
</dbReference>
<feature type="transmembrane region" description="Helical" evidence="14">
    <location>
        <begin position="318"/>
        <end position="339"/>
    </location>
</feature>
<comment type="similarity">
    <text evidence="3 13">Belongs to the membrane-bound acyltransferase family.</text>
</comment>
<dbReference type="InterPro" id="IPR004299">
    <property type="entry name" value="MBOAT_fam"/>
</dbReference>
<proteinExistence type="inferred from homology"/>
<feature type="transmembrane region" description="Helical" evidence="14">
    <location>
        <begin position="188"/>
        <end position="205"/>
    </location>
</feature>
<comment type="pathway">
    <text evidence="2">Glycan biosynthesis; alginate biosynthesis.</text>
</comment>
<comment type="caution">
    <text evidence="15">The sequence shown here is derived from an EMBL/GenBank/DDBJ whole genome shotgun (WGS) entry which is preliminary data.</text>
</comment>
<feature type="transmembrane region" description="Helical" evidence="14">
    <location>
        <begin position="53"/>
        <end position="72"/>
    </location>
</feature>
<evidence type="ECO:0000256" key="8">
    <source>
        <dbReference type="ARBA" id="ARBA00022841"/>
    </source>
</evidence>
<evidence type="ECO:0000313" key="15">
    <source>
        <dbReference type="EMBL" id="MBR0668265.1"/>
    </source>
</evidence>
<dbReference type="PIRSF" id="PIRSF016636">
    <property type="entry name" value="AlgI_DltB"/>
    <property type="match status" value="1"/>
</dbReference>
<keyword evidence="7 14" id="KW-0812">Transmembrane</keyword>
<feature type="transmembrane region" description="Helical" evidence="14">
    <location>
        <begin position="418"/>
        <end position="438"/>
    </location>
</feature>
<evidence type="ECO:0000256" key="13">
    <source>
        <dbReference type="PIRNR" id="PIRNR016636"/>
    </source>
</evidence>
<keyword evidence="9 14" id="KW-1133">Transmembrane helix</keyword>
<protein>
    <recommendedName>
        <fullName evidence="4">Probable alginate O-acetylase AlgI</fullName>
    </recommendedName>
    <alternativeName>
        <fullName evidence="12">Alginate biosynthesis protein AlgI</fullName>
    </alternativeName>
</protein>
<dbReference type="InterPro" id="IPR028362">
    <property type="entry name" value="AlgI"/>
</dbReference>
<evidence type="ECO:0000256" key="4">
    <source>
        <dbReference type="ARBA" id="ARBA00016084"/>
    </source>
</evidence>
<keyword evidence="10 13" id="KW-0472">Membrane</keyword>
<dbReference type="PANTHER" id="PTHR13285:SF23">
    <property type="entry name" value="TEICHOIC ACID D-ALANYLTRANSFERASE"/>
    <property type="match status" value="1"/>
</dbReference>
<dbReference type="PANTHER" id="PTHR13285">
    <property type="entry name" value="ACYLTRANSFERASE"/>
    <property type="match status" value="1"/>
</dbReference>
<evidence type="ECO:0000256" key="6">
    <source>
        <dbReference type="ARBA" id="ARBA00022679"/>
    </source>
</evidence>
<dbReference type="RefSeq" id="WP_211856043.1">
    <property type="nucleotide sequence ID" value="NZ_JAAGBB010000052.1"/>
</dbReference>
<keyword evidence="11 13" id="KW-0012">Acyltransferase</keyword>
<evidence type="ECO:0000256" key="1">
    <source>
        <dbReference type="ARBA" id="ARBA00004651"/>
    </source>
</evidence>
<feature type="transmembrane region" description="Helical" evidence="14">
    <location>
        <begin position="148"/>
        <end position="167"/>
    </location>
</feature>
<dbReference type="EMBL" id="JAAGBB010000052">
    <property type="protein sequence ID" value="MBR0668265.1"/>
    <property type="molecule type" value="Genomic_DNA"/>
</dbReference>
<feature type="transmembrane region" description="Helical" evidence="14">
    <location>
        <begin position="78"/>
        <end position="97"/>
    </location>
</feature>
<keyword evidence="5 13" id="KW-1003">Cell membrane</keyword>
<organism evidence="15 16">
    <name type="scientific">Plastoroseomonas hellenica</name>
    <dbReference type="NCBI Taxonomy" id="2687306"/>
    <lineage>
        <taxon>Bacteria</taxon>
        <taxon>Pseudomonadati</taxon>
        <taxon>Pseudomonadota</taxon>
        <taxon>Alphaproteobacteria</taxon>
        <taxon>Acetobacterales</taxon>
        <taxon>Acetobacteraceae</taxon>
        <taxon>Plastoroseomonas</taxon>
    </lineage>
</organism>
<keyword evidence="8" id="KW-0016">Alginate biosynthesis</keyword>
<name>A0ABS5F807_9PROT</name>
<evidence type="ECO:0000256" key="11">
    <source>
        <dbReference type="ARBA" id="ARBA00023315"/>
    </source>
</evidence>
<sequence length="499" mass="54829">MLFNSDLFLFAFLPVIYVGFIVSARFSSSAASLLLVVGSCIFYAHWRFDFLPLLLGSAAANYLCGQGIARLSSVRPHAARALLGAGVAGNLALLGYYKYADFLAGAVGFEGIFSGILLPIGISFYTFTQTAYLVDVHDEPSKVVSDPIRYLLFVTFFPHLVAGPILHHRDMMPQFAFDARGDQRLQDFVVGSALFIMGLFKKVILADSVQPYTALAFTSEPISTVSAWAGALAFSLQLYFDFSGYSDMALGLARLFGVRFPLNFDSPYKAESIIEFWRRWHMTLSRFLRDYLYIPLGGNRSGLGHLPNLMITMVLGGLWHGAGWTFLAWGALHGGYLIVNHMWRRLRARFPEIFAARPGSAVVGRLLTFVCVVVGWVFFRADSMEQAVRVVHAMAGHGTGAALACPAGAGSATVYACWAGMPTAFWWIAGLLAIAWLLPNSQQIMSRWNPALSPIRPAGPIARALSFYPGFLWAVALGAMLASALVWLHADSVFLYYQF</sequence>
<keyword evidence="16" id="KW-1185">Reference proteome</keyword>
<keyword evidence="6 13" id="KW-0808">Transferase</keyword>
<evidence type="ECO:0000256" key="5">
    <source>
        <dbReference type="ARBA" id="ARBA00022475"/>
    </source>
</evidence>
<dbReference type="InterPro" id="IPR051085">
    <property type="entry name" value="MB_O-acyltransferase"/>
</dbReference>
<dbReference type="Proteomes" id="UP001196870">
    <property type="component" value="Unassembled WGS sequence"/>
</dbReference>
<feature type="transmembrane region" description="Helical" evidence="14">
    <location>
        <begin position="471"/>
        <end position="490"/>
    </location>
</feature>
<reference evidence="16" key="1">
    <citation type="journal article" date="2021" name="Syst. Appl. Microbiol.">
        <title>Roseomonas hellenica sp. nov., isolated from roots of wild-growing Alkanna tinctoria.</title>
        <authorList>
            <person name="Rat A."/>
            <person name="Naranjo H.D."/>
            <person name="Lebbe L."/>
            <person name="Cnockaert M."/>
            <person name="Krigas N."/>
            <person name="Grigoriadou K."/>
            <person name="Maloupa E."/>
            <person name="Willems A."/>
        </authorList>
    </citation>
    <scope>NUCLEOTIDE SEQUENCE [LARGE SCALE GENOMIC DNA]</scope>
    <source>
        <strain evidence="16">LMG 31523</strain>
    </source>
</reference>
<feature type="transmembrane region" description="Helical" evidence="14">
    <location>
        <begin position="360"/>
        <end position="379"/>
    </location>
</feature>
<evidence type="ECO:0000256" key="14">
    <source>
        <dbReference type="SAM" id="Phobius"/>
    </source>
</evidence>
<evidence type="ECO:0000313" key="16">
    <source>
        <dbReference type="Proteomes" id="UP001196870"/>
    </source>
</evidence>
<accession>A0ABS5F807</accession>
<gene>
    <name evidence="15" type="ORF">GXW71_28190</name>
</gene>
<dbReference type="InterPro" id="IPR024194">
    <property type="entry name" value="Ac/AlaTfrase_AlgI/DltB"/>
</dbReference>
<evidence type="ECO:0000256" key="3">
    <source>
        <dbReference type="ARBA" id="ARBA00010323"/>
    </source>
</evidence>
<evidence type="ECO:0000256" key="2">
    <source>
        <dbReference type="ARBA" id="ARBA00005182"/>
    </source>
</evidence>
<comment type="subcellular location">
    <subcellularLocation>
        <location evidence="1">Cell membrane</location>
        <topology evidence="1">Multi-pass membrane protein</topology>
    </subcellularLocation>
</comment>
<evidence type="ECO:0000256" key="12">
    <source>
        <dbReference type="ARBA" id="ARBA00031030"/>
    </source>
</evidence>